<dbReference type="InterPro" id="IPR027749">
    <property type="entry name" value="TTLL12"/>
</dbReference>
<reference evidence="1 2" key="1">
    <citation type="journal article" date="2023" name="BMC Biol.">
        <title>The compact genome of the sponge Oopsacas minuta (Hexactinellida) is lacking key metazoan core genes.</title>
        <authorList>
            <person name="Santini S."/>
            <person name="Schenkelaars Q."/>
            <person name="Jourda C."/>
            <person name="Duchesne M."/>
            <person name="Belahbib H."/>
            <person name="Rocher C."/>
            <person name="Selva M."/>
            <person name="Riesgo A."/>
            <person name="Vervoort M."/>
            <person name="Leys S.P."/>
            <person name="Kodjabachian L."/>
            <person name="Le Bivic A."/>
            <person name="Borchiellini C."/>
            <person name="Claverie J.M."/>
            <person name="Renard E."/>
        </authorList>
    </citation>
    <scope>NUCLEOTIDE SEQUENCE [LARGE SCALE GENOMIC DNA]</scope>
    <source>
        <strain evidence="1">SPO-2</strain>
    </source>
</reference>
<dbReference type="PANTHER" id="PTHR46088:SF1">
    <property type="entry name" value="TUBULIN--TYROSINE LIGASE-LIKE PROTEIN 12"/>
    <property type="match status" value="1"/>
</dbReference>
<sequence>MPWFQPDETKLMQSLDEFAFEYKEDILLRIDTPLKSQPFEDLKAMYKSKYTVYTDITLITENLKLDNFTFVDDKESADILWVSDHYRKFDELTPESHVLFINQFPYEDLYNCKHFMSTLIIAHGGFDVNNIHTRGYSWLPMTFELNYDLKLFTRCFLKRQELGLKNIWILKPVNKARGIDTHVTDDLDKIIRHTESIPKLACLYITDPMLFYRPGIGNVKIDIRYVLLLANSDPLELYIHNMFWLRFSNKPFSLDSFDDYEKHFTVMNYKPESNLKTILSPEFIKLFEEQYPQLKWAPIEDEICVMLKEAFTIFFSSPPMSKVKKCERSKACYATDLMLEWCDETDGRGEPIRVPRPRLLEINFCPDTERACEFDPPFYNDIFSLFFLHKTEGLPFRKI</sequence>
<dbReference type="EMBL" id="JAKMXF010000300">
    <property type="protein sequence ID" value="KAI6652014.1"/>
    <property type="molecule type" value="Genomic_DNA"/>
</dbReference>
<dbReference type="Gene3D" id="3.30.470.20">
    <property type="entry name" value="ATP-grasp fold, B domain"/>
    <property type="match status" value="1"/>
</dbReference>
<comment type="caution">
    <text evidence="1">The sequence shown here is derived from an EMBL/GenBank/DDBJ whole genome shotgun (WGS) entry which is preliminary data.</text>
</comment>
<dbReference type="Pfam" id="PF03133">
    <property type="entry name" value="TTL"/>
    <property type="match status" value="1"/>
</dbReference>
<gene>
    <name evidence="1" type="ORF">LOD99_4559</name>
</gene>
<proteinExistence type="predicted"/>
<evidence type="ECO:0008006" key="3">
    <source>
        <dbReference type="Google" id="ProtNLM"/>
    </source>
</evidence>
<evidence type="ECO:0000313" key="2">
    <source>
        <dbReference type="Proteomes" id="UP001165289"/>
    </source>
</evidence>
<dbReference type="Proteomes" id="UP001165289">
    <property type="component" value="Unassembled WGS sequence"/>
</dbReference>
<accession>A0AAV7JU52</accession>
<dbReference type="PROSITE" id="PS51221">
    <property type="entry name" value="TTL"/>
    <property type="match status" value="1"/>
</dbReference>
<dbReference type="InterPro" id="IPR004344">
    <property type="entry name" value="TTL/TTLL_fam"/>
</dbReference>
<keyword evidence="2" id="KW-1185">Reference proteome</keyword>
<name>A0AAV7JU52_9METZ</name>
<dbReference type="PANTHER" id="PTHR46088">
    <property type="entry name" value="TUBULIN--TYROSINE LIGASE-LIKE PROTEIN 12"/>
    <property type="match status" value="1"/>
</dbReference>
<evidence type="ECO:0000313" key="1">
    <source>
        <dbReference type="EMBL" id="KAI6652014.1"/>
    </source>
</evidence>
<organism evidence="1 2">
    <name type="scientific">Oopsacas minuta</name>
    <dbReference type="NCBI Taxonomy" id="111878"/>
    <lineage>
        <taxon>Eukaryota</taxon>
        <taxon>Metazoa</taxon>
        <taxon>Porifera</taxon>
        <taxon>Hexactinellida</taxon>
        <taxon>Hexasterophora</taxon>
        <taxon>Lyssacinosida</taxon>
        <taxon>Leucopsacidae</taxon>
        <taxon>Oopsacas</taxon>
    </lineage>
</organism>
<protein>
    <recommendedName>
        <fullName evidence="3">Tubulin--tyrosine ligase-like protein 12</fullName>
    </recommendedName>
</protein>
<dbReference type="GO" id="GO:0005737">
    <property type="term" value="C:cytoplasm"/>
    <property type="evidence" value="ECO:0007669"/>
    <property type="project" value="TreeGrafter"/>
</dbReference>
<dbReference type="AlphaFoldDB" id="A0AAV7JU52"/>